<evidence type="ECO:0000256" key="2">
    <source>
        <dbReference type="ARBA" id="ARBA00022801"/>
    </source>
</evidence>
<evidence type="ECO:0000256" key="3">
    <source>
        <dbReference type="ARBA" id="ARBA00023001"/>
    </source>
</evidence>
<sequence length="471" mass="52571">MARPDYCEGSKLAYAVPPRGRPAPPVKLVGDQFVKVSDGSPVAIHGINWFGFNNGMTWLNGLWAGGKSGNSDFATIVYELQLLGFNAIRLPYIFKDLKAPSTQIGGYCTGAHTLNELAERTIDPEYRGPMNKQAPQPVVPLPDIPGPGTCNTYIPGGQTIDRYMWSVQWLIANGWYVLIDNHPMSQEMTSHSAKDFIDGWKWVWSKFSCLPNFEEDMKGRLFLDILNEPDSQRQGWQPNESGAAGMTELYLGVMDALWEMTPGLPIFFVEGGGQGAYKGINWGNGFITNTTLIESMSHDWTTRITDANPFFKALMKRPYLDRVVISPHVYGPSVSNRRDGMAVGPTLWEALDTSFGYLNQARNFGGGGGAAPWKGYCADGTCHTFPVAIGEFGSRFVDKDDMEHLRDFTMWLRNEGPGNTGKHRPVGNFFYSNSGDTGGLVKDTWHEWEWEKIRYLQQRFGLKPWFAASAE</sequence>
<protein>
    <recommendedName>
        <fullName evidence="8">Glycoside hydrolase family 5 domain-containing protein</fullName>
    </recommendedName>
</protein>
<keyword evidence="3" id="KW-0136">Cellulose degradation</keyword>
<dbReference type="Gene3D" id="3.20.20.80">
    <property type="entry name" value="Glycosidases"/>
    <property type="match status" value="1"/>
</dbReference>
<feature type="domain" description="Glycoside hydrolase family 5" evidence="8">
    <location>
        <begin position="158"/>
        <end position="359"/>
    </location>
</feature>
<name>A0A0D2LIF9_9CHLO</name>
<keyword evidence="6" id="KW-0624">Polysaccharide degradation</keyword>
<dbReference type="Pfam" id="PF00150">
    <property type="entry name" value="Cellulase"/>
    <property type="match status" value="1"/>
</dbReference>
<dbReference type="InterPro" id="IPR017853">
    <property type="entry name" value="GH"/>
</dbReference>
<gene>
    <name evidence="9" type="ORF">MNEG_1745</name>
</gene>
<dbReference type="PANTHER" id="PTHR35923:SF2">
    <property type="entry name" value="ENDOGLUCANASE"/>
    <property type="match status" value="1"/>
</dbReference>
<dbReference type="EMBL" id="KK100400">
    <property type="protein sequence ID" value="KIZ06214.1"/>
    <property type="molecule type" value="Genomic_DNA"/>
</dbReference>
<dbReference type="PANTHER" id="PTHR35923">
    <property type="entry name" value="MAJOR EXTRACELLULAR ENDOGLUCANASE"/>
    <property type="match status" value="1"/>
</dbReference>
<evidence type="ECO:0000313" key="10">
    <source>
        <dbReference type="Proteomes" id="UP000054498"/>
    </source>
</evidence>
<dbReference type="GO" id="GO:0030245">
    <property type="term" value="P:cellulose catabolic process"/>
    <property type="evidence" value="ECO:0007669"/>
    <property type="project" value="UniProtKB-KW"/>
</dbReference>
<evidence type="ECO:0000256" key="4">
    <source>
        <dbReference type="ARBA" id="ARBA00023277"/>
    </source>
</evidence>
<keyword evidence="5 7" id="KW-0326">Glycosidase</keyword>
<organism evidence="9 10">
    <name type="scientific">Monoraphidium neglectum</name>
    <dbReference type="NCBI Taxonomy" id="145388"/>
    <lineage>
        <taxon>Eukaryota</taxon>
        <taxon>Viridiplantae</taxon>
        <taxon>Chlorophyta</taxon>
        <taxon>core chlorophytes</taxon>
        <taxon>Chlorophyceae</taxon>
        <taxon>CS clade</taxon>
        <taxon>Sphaeropleales</taxon>
        <taxon>Selenastraceae</taxon>
        <taxon>Monoraphidium</taxon>
    </lineage>
</organism>
<dbReference type="SUPFAM" id="SSF51445">
    <property type="entry name" value="(Trans)glycosidases"/>
    <property type="match status" value="1"/>
</dbReference>
<evidence type="ECO:0000256" key="6">
    <source>
        <dbReference type="ARBA" id="ARBA00023326"/>
    </source>
</evidence>
<evidence type="ECO:0000256" key="1">
    <source>
        <dbReference type="ARBA" id="ARBA00005641"/>
    </source>
</evidence>
<evidence type="ECO:0000313" key="9">
    <source>
        <dbReference type="EMBL" id="KIZ06214.1"/>
    </source>
</evidence>
<dbReference type="RefSeq" id="XP_013905233.1">
    <property type="nucleotide sequence ID" value="XM_014049779.1"/>
</dbReference>
<proteinExistence type="inferred from homology"/>
<evidence type="ECO:0000259" key="8">
    <source>
        <dbReference type="Pfam" id="PF00150"/>
    </source>
</evidence>
<dbReference type="Proteomes" id="UP000054498">
    <property type="component" value="Unassembled WGS sequence"/>
</dbReference>
<dbReference type="OrthoDB" id="442731at2759"/>
<evidence type="ECO:0000256" key="7">
    <source>
        <dbReference type="RuleBase" id="RU361153"/>
    </source>
</evidence>
<dbReference type="KEGG" id="mng:MNEG_1745"/>
<keyword evidence="10" id="KW-1185">Reference proteome</keyword>
<dbReference type="GO" id="GO:0004553">
    <property type="term" value="F:hydrolase activity, hydrolyzing O-glycosyl compounds"/>
    <property type="evidence" value="ECO:0007669"/>
    <property type="project" value="InterPro"/>
</dbReference>
<dbReference type="STRING" id="145388.A0A0D2LIF9"/>
<dbReference type="GeneID" id="25734623"/>
<reference evidence="9 10" key="1">
    <citation type="journal article" date="2013" name="BMC Genomics">
        <title>Reconstruction of the lipid metabolism for the microalga Monoraphidium neglectum from its genome sequence reveals characteristics suitable for biofuel production.</title>
        <authorList>
            <person name="Bogen C."/>
            <person name="Al-Dilaimi A."/>
            <person name="Albersmeier A."/>
            <person name="Wichmann J."/>
            <person name="Grundmann M."/>
            <person name="Rupp O."/>
            <person name="Lauersen K.J."/>
            <person name="Blifernez-Klassen O."/>
            <person name="Kalinowski J."/>
            <person name="Goesmann A."/>
            <person name="Mussgnug J.H."/>
            <person name="Kruse O."/>
        </authorList>
    </citation>
    <scope>NUCLEOTIDE SEQUENCE [LARGE SCALE GENOMIC DNA]</scope>
    <source>
        <strain evidence="9 10">SAG 48.87</strain>
    </source>
</reference>
<dbReference type="AlphaFoldDB" id="A0A0D2LIF9"/>
<evidence type="ECO:0000256" key="5">
    <source>
        <dbReference type="ARBA" id="ARBA00023295"/>
    </source>
</evidence>
<dbReference type="InterPro" id="IPR001547">
    <property type="entry name" value="Glyco_hydro_5"/>
</dbReference>
<keyword evidence="2 7" id="KW-0378">Hydrolase</keyword>
<comment type="similarity">
    <text evidence="1 7">Belongs to the glycosyl hydrolase 5 (cellulase A) family.</text>
</comment>
<accession>A0A0D2LIF9</accession>
<keyword evidence="4" id="KW-0119">Carbohydrate metabolism</keyword>